<sequence>MLHKTCKYVYRCSHRFRSCFSLVSLSMQTYACDVYVEGISLNASHKVFQKLEKLQFLLILVFIAINLIPVLKTSWDIKDI</sequence>
<gene>
    <name evidence="2" type="ORF">AVEN_246632_1</name>
</gene>
<reference evidence="2 3" key="1">
    <citation type="journal article" date="2019" name="Sci. Rep.">
        <title>Orb-weaving spider Araneus ventricosus genome elucidates the spidroin gene catalogue.</title>
        <authorList>
            <person name="Kono N."/>
            <person name="Nakamura H."/>
            <person name="Ohtoshi R."/>
            <person name="Moran D.A.P."/>
            <person name="Shinohara A."/>
            <person name="Yoshida Y."/>
            <person name="Fujiwara M."/>
            <person name="Mori M."/>
            <person name="Tomita M."/>
            <person name="Arakawa K."/>
        </authorList>
    </citation>
    <scope>NUCLEOTIDE SEQUENCE [LARGE SCALE GENOMIC DNA]</scope>
</reference>
<evidence type="ECO:0000256" key="1">
    <source>
        <dbReference type="SAM" id="Phobius"/>
    </source>
</evidence>
<evidence type="ECO:0000313" key="2">
    <source>
        <dbReference type="EMBL" id="GBN15039.1"/>
    </source>
</evidence>
<keyword evidence="1" id="KW-0812">Transmembrane</keyword>
<keyword evidence="1" id="KW-0472">Membrane</keyword>
<proteinExistence type="predicted"/>
<feature type="transmembrane region" description="Helical" evidence="1">
    <location>
        <begin position="55"/>
        <end position="75"/>
    </location>
</feature>
<dbReference type="AlphaFoldDB" id="A0A4Y2LKS5"/>
<evidence type="ECO:0000313" key="3">
    <source>
        <dbReference type="Proteomes" id="UP000499080"/>
    </source>
</evidence>
<accession>A0A4Y2LKS5</accession>
<keyword evidence="3" id="KW-1185">Reference proteome</keyword>
<keyword evidence="1" id="KW-1133">Transmembrane helix</keyword>
<dbReference type="Proteomes" id="UP000499080">
    <property type="component" value="Unassembled WGS sequence"/>
</dbReference>
<comment type="caution">
    <text evidence="2">The sequence shown here is derived from an EMBL/GenBank/DDBJ whole genome shotgun (WGS) entry which is preliminary data.</text>
</comment>
<dbReference type="EMBL" id="BGPR01005977">
    <property type="protein sequence ID" value="GBN15039.1"/>
    <property type="molecule type" value="Genomic_DNA"/>
</dbReference>
<organism evidence="2 3">
    <name type="scientific">Araneus ventricosus</name>
    <name type="common">Orbweaver spider</name>
    <name type="synonym">Epeira ventricosa</name>
    <dbReference type="NCBI Taxonomy" id="182803"/>
    <lineage>
        <taxon>Eukaryota</taxon>
        <taxon>Metazoa</taxon>
        <taxon>Ecdysozoa</taxon>
        <taxon>Arthropoda</taxon>
        <taxon>Chelicerata</taxon>
        <taxon>Arachnida</taxon>
        <taxon>Araneae</taxon>
        <taxon>Araneomorphae</taxon>
        <taxon>Entelegynae</taxon>
        <taxon>Araneoidea</taxon>
        <taxon>Araneidae</taxon>
        <taxon>Araneus</taxon>
    </lineage>
</organism>
<name>A0A4Y2LKS5_ARAVE</name>
<protein>
    <submittedName>
        <fullName evidence="2">Uncharacterized protein</fullName>
    </submittedName>
</protein>